<comment type="caution">
    <text evidence="7">The sequence shown here is derived from an EMBL/GenBank/DDBJ whole genome shotgun (WGS) entry which is preliminary data.</text>
</comment>
<dbReference type="SFLD" id="SFLDS00003">
    <property type="entry name" value="Haloacid_Dehalogenase"/>
    <property type="match status" value="1"/>
</dbReference>
<evidence type="ECO:0000256" key="5">
    <source>
        <dbReference type="SAM" id="Phobius"/>
    </source>
</evidence>
<keyword evidence="2 5" id="KW-0812">Transmembrane</keyword>
<dbReference type="PANTHER" id="PTHR42861">
    <property type="entry name" value="CALCIUM-TRANSPORTING ATPASE"/>
    <property type="match status" value="1"/>
</dbReference>
<gene>
    <name evidence="7" type="ORF">KUA55_15630</name>
</gene>
<feature type="transmembrane region" description="Helical" evidence="5">
    <location>
        <begin position="742"/>
        <end position="761"/>
    </location>
</feature>
<dbReference type="InterPro" id="IPR059000">
    <property type="entry name" value="ATPase_P-type_domA"/>
</dbReference>
<feature type="domain" description="Cation-transporting P-type ATPase N-terminal" evidence="6">
    <location>
        <begin position="5"/>
        <end position="62"/>
    </location>
</feature>
<feature type="transmembrane region" description="Helical" evidence="5">
    <location>
        <begin position="634"/>
        <end position="655"/>
    </location>
</feature>
<dbReference type="SMART" id="SM00831">
    <property type="entry name" value="Cation_ATPase_N"/>
    <property type="match status" value="1"/>
</dbReference>
<accession>A0ABS6TGV4</accession>
<evidence type="ECO:0000256" key="2">
    <source>
        <dbReference type="ARBA" id="ARBA00022692"/>
    </source>
</evidence>
<dbReference type="InterPro" id="IPR001757">
    <property type="entry name" value="P_typ_ATPase"/>
</dbReference>
<keyword evidence="3 5" id="KW-1133">Transmembrane helix</keyword>
<dbReference type="InterPro" id="IPR006068">
    <property type="entry name" value="ATPase_P-typ_cation-transptr_C"/>
</dbReference>
<dbReference type="InterPro" id="IPR018303">
    <property type="entry name" value="ATPase_P-typ_P_site"/>
</dbReference>
<evidence type="ECO:0000259" key="6">
    <source>
        <dbReference type="SMART" id="SM00831"/>
    </source>
</evidence>
<dbReference type="NCBIfam" id="TIGR01494">
    <property type="entry name" value="ATPase_P-type"/>
    <property type="match status" value="2"/>
</dbReference>
<feature type="transmembrane region" description="Helical" evidence="5">
    <location>
        <begin position="227"/>
        <end position="248"/>
    </location>
</feature>
<dbReference type="RefSeq" id="WP_218327325.1">
    <property type="nucleotide sequence ID" value="NZ_JAHUZB010000007.1"/>
</dbReference>
<feature type="transmembrane region" description="Helical" evidence="5">
    <location>
        <begin position="813"/>
        <end position="832"/>
    </location>
</feature>
<dbReference type="Pfam" id="PF00702">
    <property type="entry name" value="Hydrolase"/>
    <property type="match status" value="1"/>
</dbReference>
<protein>
    <submittedName>
        <fullName evidence="7">Cation-translocating P-type ATPase</fullName>
    </submittedName>
</protein>
<dbReference type="InterPro" id="IPR004014">
    <property type="entry name" value="ATPase_P-typ_cation-transptr_N"/>
</dbReference>
<feature type="transmembrane region" description="Helical" evidence="5">
    <location>
        <begin position="66"/>
        <end position="82"/>
    </location>
</feature>
<evidence type="ECO:0000313" key="8">
    <source>
        <dbReference type="Proteomes" id="UP000774130"/>
    </source>
</evidence>
<dbReference type="Pfam" id="PF00122">
    <property type="entry name" value="E1-E2_ATPase"/>
    <property type="match status" value="1"/>
</dbReference>
<reference evidence="7 8" key="1">
    <citation type="submission" date="2021-06" db="EMBL/GenBank/DDBJ databases">
        <title>Enterococcus alishanensis sp. nov., a novel lactic acid bacterium isolated from fresh coffee beans.</title>
        <authorList>
            <person name="Chen Y.-S."/>
        </authorList>
    </citation>
    <scope>NUCLEOTIDE SEQUENCE [LARGE SCALE GENOMIC DNA]</scope>
    <source>
        <strain evidence="7 8">ALS3</strain>
    </source>
</reference>
<keyword evidence="8" id="KW-1185">Reference proteome</keyword>
<sequence length="848" mass="94033">MKDVNWKGLSKNEVDKQQEQYGKNRLEQQKKEPFYKKILNILLEPMFLLLVIAALIYFFLGEPKDGLIMLTFVVVIIAIEIYQEWKTDKTLAALKDLSAPKINVIRGGETIEILSEELVPDDLMLIEEGVKIPADGYVVKANDLRINESSLTGEAEAVWKKVATQKEKQTEDYWREDYVYSGTLVTTGSATILVDETGSQTEYGKIGKHLAVAQSEKSPLDEQIDKLVKVCAIIAFVLLFLVAIVSFFNDSDLAFTNRIIQSILSGITIAMAMIPEEFPVVLTVFLSMGAWRLAKKQSLIRKLPAVETMGAVSLLAVDKTGTITENKMSVQKIWTVASQEEKRLNEIMGLACETDPYDPMEKAILDYDAAHGWLKETLFEKDLMTEYPFTDELKMMGHVWQYNEKKIVIAVKGSPESVLDISDLSELEKADIQATIADYGKKGLRVLGVAEQQVTNYSEVPENMEDLHLTFLGLVGLADSPRQGVQEDIRLCQTAGIKVVMITGDNGITASAIASQVGIENAENCLTGAEIDQLTTEELAKKVKDVNIFSRVTPEHKMKIIQAFKQNGEVVAMTGDGVNDAPALKYADIGIAMGKNGSEVSREAADLILMDDNFSTIVNTVKDGRRIYDNIKKAIGYIFVIHIPIALAALVGPLLGIPQVALLLLPTHVVLLELVIDPTCSVVLERQLSEPDIMDRPPRSTEDSILSKGLLLKSLIQGLVIFLATFSVYYFTLQQDPSNDELARTMGLAVLVIANIFLVQVNSSDRSLGIQTFLKLRHDKVIWGILGGTVSILLLLVYSPMNRFLDLAPLSGSQLFLCFILGMVSVCWYDLVKLLRFHPLSKSEKLSE</sequence>
<dbReference type="Pfam" id="PF00690">
    <property type="entry name" value="Cation_ATPase_N"/>
    <property type="match status" value="1"/>
</dbReference>
<comment type="subcellular location">
    <subcellularLocation>
        <location evidence="1">Membrane</location>
        <topology evidence="1">Multi-pass membrane protein</topology>
    </subcellularLocation>
</comment>
<feature type="transmembrane region" description="Helical" evidence="5">
    <location>
        <begin position="705"/>
        <end position="730"/>
    </location>
</feature>
<proteinExistence type="predicted"/>
<evidence type="ECO:0000313" key="7">
    <source>
        <dbReference type="EMBL" id="MBV7392113.1"/>
    </source>
</evidence>
<evidence type="ECO:0000256" key="3">
    <source>
        <dbReference type="ARBA" id="ARBA00022989"/>
    </source>
</evidence>
<evidence type="ECO:0000256" key="4">
    <source>
        <dbReference type="ARBA" id="ARBA00023136"/>
    </source>
</evidence>
<feature type="transmembrane region" description="Helical" evidence="5">
    <location>
        <begin position="781"/>
        <end position="801"/>
    </location>
</feature>
<dbReference type="EMBL" id="JAHUZB010000007">
    <property type="protein sequence ID" value="MBV7392113.1"/>
    <property type="molecule type" value="Genomic_DNA"/>
</dbReference>
<dbReference type="PROSITE" id="PS00154">
    <property type="entry name" value="ATPASE_E1_E2"/>
    <property type="match status" value="1"/>
</dbReference>
<dbReference type="SFLD" id="SFLDF00027">
    <property type="entry name" value="p-type_atpase"/>
    <property type="match status" value="1"/>
</dbReference>
<name>A0ABS6TGV4_9ENTE</name>
<feature type="transmembrane region" description="Helical" evidence="5">
    <location>
        <begin position="38"/>
        <end position="60"/>
    </location>
</feature>
<dbReference type="Pfam" id="PF00689">
    <property type="entry name" value="Cation_ATPase_C"/>
    <property type="match status" value="1"/>
</dbReference>
<keyword evidence="4 5" id="KW-0472">Membrane</keyword>
<dbReference type="SFLD" id="SFLDG00002">
    <property type="entry name" value="C1.7:_P-type_atpase_like"/>
    <property type="match status" value="1"/>
</dbReference>
<evidence type="ECO:0000256" key="1">
    <source>
        <dbReference type="ARBA" id="ARBA00004141"/>
    </source>
</evidence>
<organism evidence="7 8">
    <name type="scientific">Enterococcus alishanensis</name>
    <dbReference type="NCBI Taxonomy" id="1303817"/>
    <lineage>
        <taxon>Bacteria</taxon>
        <taxon>Bacillati</taxon>
        <taxon>Bacillota</taxon>
        <taxon>Bacilli</taxon>
        <taxon>Lactobacillales</taxon>
        <taxon>Enterococcaceae</taxon>
        <taxon>Enterococcus</taxon>
    </lineage>
</organism>
<dbReference type="InterPro" id="IPR044492">
    <property type="entry name" value="P_typ_ATPase_HD_dom"/>
</dbReference>
<dbReference type="Proteomes" id="UP000774130">
    <property type="component" value="Unassembled WGS sequence"/>
</dbReference>